<dbReference type="PANTHER" id="PTHR34219">
    <property type="entry name" value="IRON-REGULATED INNER MEMBRANE PROTEIN-RELATED"/>
    <property type="match status" value="1"/>
</dbReference>
<reference evidence="2 3" key="1">
    <citation type="submission" date="2020-08" db="EMBL/GenBank/DDBJ databases">
        <title>Genomic Encyclopedia of Type Strains, Phase IV (KMG-IV): sequencing the most valuable type-strain genomes for metagenomic binning, comparative biology and taxonomic classification.</title>
        <authorList>
            <person name="Goeker M."/>
        </authorList>
    </citation>
    <scope>NUCLEOTIDE SEQUENCE [LARGE SCALE GENOMIC DNA]</scope>
    <source>
        <strain evidence="2 3">DSM 17328</strain>
    </source>
</reference>
<keyword evidence="1" id="KW-0472">Membrane</keyword>
<feature type="transmembrane region" description="Helical" evidence="1">
    <location>
        <begin position="327"/>
        <end position="348"/>
    </location>
</feature>
<name>A0A7W7F616_9SPHN</name>
<protein>
    <submittedName>
        <fullName evidence="2">Putative iron-regulated membrane protein</fullName>
    </submittedName>
</protein>
<dbReference type="EMBL" id="JACHNZ010000016">
    <property type="protein sequence ID" value="MBB4632060.1"/>
    <property type="molecule type" value="Genomic_DNA"/>
</dbReference>
<accession>A0A7W7F616</accession>
<dbReference type="RefSeq" id="WP_184067889.1">
    <property type="nucleotide sequence ID" value="NZ_JACHNZ010000016.1"/>
</dbReference>
<evidence type="ECO:0000256" key="1">
    <source>
        <dbReference type="SAM" id="Phobius"/>
    </source>
</evidence>
<feature type="transmembrane region" description="Helical" evidence="1">
    <location>
        <begin position="188"/>
        <end position="208"/>
    </location>
</feature>
<sequence length="369" mass="40239">MKPSTRTTLLTLHRWVGLAFAALLLVQGLSGVLLVFREEIENVIHPALVVTPGEAMPVQTLVDTVREAAPQAVLQRIKFAEDPARAATAFMRLENGAPWMVAVDPYGGMIVRQGGYEAWPAEWLFHLHDTLLAGKTGEIIVTIEGVALVFLVVFGVIIWWPGRRRLKSGFRILTGQGADRTVRTAHRAIGAAIGIVLVMSGVTGALLIHRAALQPYLPVVPRPKFDVALSEMPMRPVDTLLADARSRHGPLPLREVRFSGAAGQVVALYFQDESSRRPNATRQYFYNAYEGVELGRYEPAALPPMNTAYDWLFTIHTGKAGGLAGRLLVLAGGLSLVFFAGSGVWLWLSARRQRAGRGKAGNRLARNAA</sequence>
<proteinExistence type="predicted"/>
<dbReference type="Pfam" id="PF03929">
    <property type="entry name" value="PepSY_TM"/>
    <property type="match status" value="1"/>
</dbReference>
<evidence type="ECO:0000313" key="3">
    <source>
        <dbReference type="Proteomes" id="UP000566324"/>
    </source>
</evidence>
<organism evidence="2 3">
    <name type="scientific">Sphingosinicella soli</name>
    <dbReference type="NCBI Taxonomy" id="333708"/>
    <lineage>
        <taxon>Bacteria</taxon>
        <taxon>Pseudomonadati</taxon>
        <taxon>Pseudomonadota</taxon>
        <taxon>Alphaproteobacteria</taxon>
        <taxon>Sphingomonadales</taxon>
        <taxon>Sphingosinicellaceae</taxon>
        <taxon>Sphingosinicella</taxon>
    </lineage>
</organism>
<gene>
    <name evidence="2" type="ORF">GGQ98_001677</name>
</gene>
<dbReference type="Proteomes" id="UP000566324">
    <property type="component" value="Unassembled WGS sequence"/>
</dbReference>
<dbReference type="InterPro" id="IPR005625">
    <property type="entry name" value="PepSY-ass_TM"/>
</dbReference>
<keyword evidence="1" id="KW-0812">Transmembrane</keyword>
<evidence type="ECO:0000313" key="2">
    <source>
        <dbReference type="EMBL" id="MBB4632060.1"/>
    </source>
</evidence>
<feature type="transmembrane region" description="Helical" evidence="1">
    <location>
        <begin position="139"/>
        <end position="161"/>
    </location>
</feature>
<comment type="caution">
    <text evidence="2">The sequence shown here is derived from an EMBL/GenBank/DDBJ whole genome shotgun (WGS) entry which is preliminary data.</text>
</comment>
<feature type="transmembrane region" description="Helical" evidence="1">
    <location>
        <begin position="12"/>
        <end position="36"/>
    </location>
</feature>
<keyword evidence="3" id="KW-1185">Reference proteome</keyword>
<dbReference type="AlphaFoldDB" id="A0A7W7F616"/>
<keyword evidence="1" id="KW-1133">Transmembrane helix</keyword>